<comment type="caution">
    <text evidence="1">The sequence shown here is derived from an EMBL/GenBank/DDBJ whole genome shotgun (WGS) entry which is preliminary data.</text>
</comment>
<dbReference type="EMBL" id="CAJVAS010000041">
    <property type="protein sequence ID" value="CAG7648149.1"/>
    <property type="molecule type" value="Genomic_DNA"/>
</dbReference>
<reference evidence="1" key="1">
    <citation type="submission" date="2021-06" db="EMBL/GenBank/DDBJ databases">
        <authorList>
            <person name="Criscuolo A."/>
        </authorList>
    </citation>
    <scope>NUCLEOTIDE SEQUENCE</scope>
    <source>
        <strain evidence="1">CIP111600</strain>
    </source>
</reference>
<name>A0A916NS89_9BACL</name>
<sequence length="215" mass="24341">MSVIEKINGIAVQANIDGEQTAIAIGEIISRLEIGRQFELHSQLSEIALTLLVSYRDKLNINQEVKEQFVWWYFREKVQKSGKRIDSNLLSELFHEYASSKSVGLESIVIQAIKSDVLTEAQLLQAEAIFSSKTFEKESFAYTIRKKIDLGAMLDKTDVSKLLDFRLYLVLEKALDNKLVPVEGLDYVTSPSDGTPDKKARLKLFQKAQLIRAQS</sequence>
<gene>
    <name evidence="1" type="ORF">PAESOLCIP111_05538</name>
</gene>
<keyword evidence="2" id="KW-1185">Reference proteome</keyword>
<protein>
    <submittedName>
        <fullName evidence="1">Uncharacterized protein</fullName>
    </submittedName>
</protein>
<proteinExistence type="predicted"/>
<evidence type="ECO:0000313" key="2">
    <source>
        <dbReference type="Proteomes" id="UP000693672"/>
    </source>
</evidence>
<dbReference type="RefSeq" id="WP_218095252.1">
    <property type="nucleotide sequence ID" value="NZ_CAJVAS010000041.1"/>
</dbReference>
<dbReference type="AlphaFoldDB" id="A0A916NS89"/>
<dbReference type="Proteomes" id="UP000693672">
    <property type="component" value="Unassembled WGS sequence"/>
</dbReference>
<accession>A0A916NS89</accession>
<organism evidence="1 2">
    <name type="scientific">Paenibacillus solanacearum</name>
    <dbReference type="NCBI Taxonomy" id="2048548"/>
    <lineage>
        <taxon>Bacteria</taxon>
        <taxon>Bacillati</taxon>
        <taxon>Bacillota</taxon>
        <taxon>Bacilli</taxon>
        <taxon>Bacillales</taxon>
        <taxon>Paenibacillaceae</taxon>
        <taxon>Paenibacillus</taxon>
    </lineage>
</organism>
<evidence type="ECO:0000313" key="1">
    <source>
        <dbReference type="EMBL" id="CAG7648149.1"/>
    </source>
</evidence>